<dbReference type="SUPFAM" id="SSF51206">
    <property type="entry name" value="cAMP-binding domain-like"/>
    <property type="match status" value="1"/>
</dbReference>
<feature type="compositionally biased region" description="Pro residues" evidence="16">
    <location>
        <begin position="269"/>
        <end position="289"/>
    </location>
</feature>
<evidence type="ECO:0000256" key="11">
    <source>
        <dbReference type="ARBA" id="ARBA00023286"/>
    </source>
</evidence>
<comment type="catalytic activity">
    <reaction evidence="14">
        <text>Rb(+)(in) = Rb(+)(out)</text>
        <dbReference type="Rhea" id="RHEA:78547"/>
        <dbReference type="ChEBI" id="CHEBI:49847"/>
    </reaction>
</comment>
<evidence type="ECO:0000256" key="5">
    <source>
        <dbReference type="ARBA" id="ARBA00022606"/>
    </source>
</evidence>
<evidence type="ECO:0000256" key="6">
    <source>
        <dbReference type="ARBA" id="ARBA00022692"/>
    </source>
</evidence>
<keyword evidence="10" id="KW-0472">Membrane</keyword>
<proteinExistence type="predicted"/>
<feature type="region of interest" description="Disordered" evidence="16">
    <location>
        <begin position="251"/>
        <end position="336"/>
    </location>
</feature>
<evidence type="ECO:0000256" key="16">
    <source>
        <dbReference type="SAM" id="MobiDB-lite"/>
    </source>
</evidence>
<evidence type="ECO:0000256" key="9">
    <source>
        <dbReference type="ARBA" id="ARBA00023065"/>
    </source>
</evidence>
<dbReference type="SMART" id="SM00100">
    <property type="entry name" value="cNMP"/>
    <property type="match status" value="1"/>
</dbReference>
<evidence type="ECO:0000256" key="13">
    <source>
        <dbReference type="ARBA" id="ARBA00044635"/>
    </source>
</evidence>
<keyword evidence="9" id="KW-0406">Ion transport</keyword>
<dbReference type="PANTHER" id="PTHR45638:SF16">
    <property type="entry name" value="CYCLIC NUCLEOTIDE-GATED CATION CHANNEL BETA-1"/>
    <property type="match status" value="1"/>
</dbReference>
<keyword evidence="7" id="KW-1133">Transmembrane helix</keyword>
<evidence type="ECO:0000256" key="7">
    <source>
        <dbReference type="ARBA" id="ARBA00022989"/>
    </source>
</evidence>
<feature type="compositionally biased region" description="Basic and acidic residues" evidence="16">
    <location>
        <begin position="252"/>
        <end position="264"/>
    </location>
</feature>
<dbReference type="Gene3D" id="2.60.120.10">
    <property type="entry name" value="Jelly Rolls"/>
    <property type="match status" value="1"/>
</dbReference>
<gene>
    <name evidence="18" type="primary">CNGB1_1</name>
    <name evidence="18" type="ORF">P7K49_036446</name>
</gene>
<evidence type="ECO:0000256" key="1">
    <source>
        <dbReference type="ARBA" id="ARBA00000309"/>
    </source>
</evidence>
<dbReference type="EMBL" id="JASSZA010000021">
    <property type="protein sequence ID" value="KAK2085146.1"/>
    <property type="molecule type" value="Genomic_DNA"/>
</dbReference>
<keyword evidence="19" id="KW-1185">Reference proteome</keyword>
<organism evidence="18 19">
    <name type="scientific">Saguinus oedipus</name>
    <name type="common">Cotton-top tamarin</name>
    <name type="synonym">Oedipomidas oedipus</name>
    <dbReference type="NCBI Taxonomy" id="9490"/>
    <lineage>
        <taxon>Eukaryota</taxon>
        <taxon>Metazoa</taxon>
        <taxon>Chordata</taxon>
        <taxon>Craniata</taxon>
        <taxon>Vertebrata</taxon>
        <taxon>Euteleostomi</taxon>
        <taxon>Mammalia</taxon>
        <taxon>Eutheria</taxon>
        <taxon>Euarchontoglires</taxon>
        <taxon>Primates</taxon>
        <taxon>Haplorrhini</taxon>
        <taxon>Platyrrhini</taxon>
        <taxon>Cebidae</taxon>
        <taxon>Callitrichinae</taxon>
        <taxon>Saguinus</taxon>
    </lineage>
</organism>
<keyword evidence="5" id="KW-0716">Sensory transduction</keyword>
<evidence type="ECO:0000313" key="19">
    <source>
        <dbReference type="Proteomes" id="UP001266305"/>
    </source>
</evidence>
<comment type="caution">
    <text evidence="18">The sequence shown here is derived from an EMBL/GenBank/DDBJ whole genome shotgun (WGS) entry which is preliminary data.</text>
</comment>
<keyword evidence="8" id="KW-0142">cGMP-binding</keyword>
<dbReference type="CDD" id="cd00038">
    <property type="entry name" value="CAP_ED"/>
    <property type="match status" value="1"/>
</dbReference>
<evidence type="ECO:0000256" key="8">
    <source>
        <dbReference type="ARBA" id="ARBA00022992"/>
    </source>
</evidence>
<name>A0ABQ9TKF0_SAGOE</name>
<dbReference type="InterPro" id="IPR018490">
    <property type="entry name" value="cNMP-bd_dom_sf"/>
</dbReference>
<dbReference type="InterPro" id="IPR014710">
    <property type="entry name" value="RmlC-like_jellyroll"/>
</dbReference>
<keyword evidence="12" id="KW-0407">Ion channel</keyword>
<feature type="compositionally biased region" description="Basic and acidic residues" evidence="16">
    <location>
        <begin position="1"/>
        <end position="19"/>
    </location>
</feature>
<evidence type="ECO:0000256" key="12">
    <source>
        <dbReference type="ARBA" id="ARBA00023303"/>
    </source>
</evidence>
<dbReference type="Proteomes" id="UP001266305">
    <property type="component" value="Unassembled WGS sequence"/>
</dbReference>
<evidence type="ECO:0000256" key="10">
    <source>
        <dbReference type="ARBA" id="ARBA00023136"/>
    </source>
</evidence>
<evidence type="ECO:0000256" key="15">
    <source>
        <dbReference type="ARBA" id="ARBA00044691"/>
    </source>
</evidence>
<evidence type="ECO:0000256" key="3">
    <source>
        <dbReference type="ARBA" id="ARBA00022448"/>
    </source>
</evidence>
<feature type="region of interest" description="Disordered" evidence="16">
    <location>
        <begin position="1"/>
        <end position="26"/>
    </location>
</feature>
<sequence length="336" mass="35128">MGGQDKDPLHAHLTERETAEAEEGQGLDCVAGTASGVSDLPSGKLGETKGEIGREMYIIQAGQVQVLGGPDGKSVLVTLKAGSVFGEISLLAVGGGNRRTANVVAHGFANLFILDKKDLNEILVHYPESQKLLRKKAKRMLKNNNRPKEEKSVLILPPQAGTPKLFSAALAVTGKMGGKGAKGGKLAHLRARLKELAALEAAAKQQELLEQVKVELASGGSSVLATVRAEETGAPRECPSLVTPGSAFAEALRAKSSQDAKGEEGSAAPDPPAPRTPLEPPGSPPPASPGRPEGEEERAARPEEHSVTIRMSPGPEPGGEQILSVEMPEEEKEKVA</sequence>
<comment type="catalytic activity">
    <reaction evidence="15">
        <text>Cs(+)(in) = Cs(+)(out)</text>
        <dbReference type="Rhea" id="RHEA:78555"/>
        <dbReference type="ChEBI" id="CHEBI:49547"/>
    </reaction>
</comment>
<comment type="catalytic activity">
    <reaction evidence="13">
        <text>Li(+)(in) = Li(+)(out)</text>
        <dbReference type="Rhea" id="RHEA:78551"/>
        <dbReference type="ChEBI" id="CHEBI:49713"/>
    </reaction>
</comment>
<dbReference type="InterPro" id="IPR000595">
    <property type="entry name" value="cNMP-bd_dom"/>
</dbReference>
<evidence type="ECO:0000313" key="18">
    <source>
        <dbReference type="EMBL" id="KAK2085146.1"/>
    </source>
</evidence>
<keyword evidence="11" id="KW-1071">Ligand-gated ion channel</keyword>
<protein>
    <submittedName>
        <fullName evidence="18">Cyclic nucleotide gated channel beta 1</fullName>
    </submittedName>
</protein>
<dbReference type="PANTHER" id="PTHR45638">
    <property type="entry name" value="CYCLIC NUCLEOTIDE-GATED CATION CHANNEL SUBUNIT A"/>
    <property type="match status" value="1"/>
</dbReference>
<keyword evidence="8" id="KW-0547">Nucleotide-binding</keyword>
<feature type="domain" description="Cyclic nucleotide-binding" evidence="17">
    <location>
        <begin position="49"/>
        <end position="123"/>
    </location>
</feature>
<dbReference type="InterPro" id="IPR050866">
    <property type="entry name" value="CNG_cation_channel"/>
</dbReference>
<dbReference type="PROSITE" id="PS00889">
    <property type="entry name" value="CNMP_BINDING_2"/>
    <property type="match status" value="1"/>
</dbReference>
<dbReference type="InterPro" id="IPR018488">
    <property type="entry name" value="cNMP-bd_CS"/>
</dbReference>
<comment type="catalytic activity">
    <reaction evidence="1">
        <text>NH4(+)(in) = NH4(+)(out)</text>
        <dbReference type="Rhea" id="RHEA:28747"/>
        <dbReference type="ChEBI" id="CHEBI:28938"/>
    </reaction>
</comment>
<reference evidence="18 19" key="1">
    <citation type="submission" date="2023-05" db="EMBL/GenBank/DDBJ databases">
        <title>B98-5 Cell Line De Novo Hybrid Assembly: An Optical Mapping Approach.</title>
        <authorList>
            <person name="Kananen K."/>
            <person name="Auerbach J.A."/>
            <person name="Kautto E."/>
            <person name="Blachly J.S."/>
        </authorList>
    </citation>
    <scope>NUCLEOTIDE SEQUENCE [LARGE SCALE GENOMIC DNA]</scope>
    <source>
        <strain evidence="18">B95-8</strain>
        <tissue evidence="18">Cell line</tissue>
    </source>
</reference>
<dbReference type="Pfam" id="PF00027">
    <property type="entry name" value="cNMP_binding"/>
    <property type="match status" value="1"/>
</dbReference>
<evidence type="ECO:0000256" key="4">
    <source>
        <dbReference type="ARBA" id="ARBA00022535"/>
    </source>
</evidence>
<feature type="compositionally biased region" description="Basic and acidic residues" evidence="16">
    <location>
        <begin position="297"/>
        <end position="307"/>
    </location>
</feature>
<dbReference type="PROSITE" id="PS50042">
    <property type="entry name" value="CNMP_BINDING_3"/>
    <property type="match status" value="1"/>
</dbReference>
<keyword evidence="6" id="KW-0812">Transmembrane</keyword>
<comment type="subcellular location">
    <subcellularLocation>
        <location evidence="2">Membrane</location>
        <topology evidence="2">Multi-pass membrane protein</topology>
    </subcellularLocation>
</comment>
<accession>A0ABQ9TKF0</accession>
<keyword evidence="4" id="KW-0140">cGMP</keyword>
<evidence type="ECO:0000256" key="2">
    <source>
        <dbReference type="ARBA" id="ARBA00004141"/>
    </source>
</evidence>
<evidence type="ECO:0000256" key="14">
    <source>
        <dbReference type="ARBA" id="ARBA00044657"/>
    </source>
</evidence>
<evidence type="ECO:0000259" key="17">
    <source>
        <dbReference type="PROSITE" id="PS50042"/>
    </source>
</evidence>
<keyword evidence="3" id="KW-0813">Transport</keyword>